<sequence length="107" mass="11776">MSPSPDKFPAVGVLAPHSLGLIHKQTLLTLHRAPHPRTHTRCSTYHSPGPQSPHWKQFCTVLSIQEHTPRTRLTIPLDQTHLIEAALHLSSQAPPSSPLAVHLLTSL</sequence>
<dbReference type="EMBL" id="JAHRIQ010002860">
    <property type="protein sequence ID" value="MEQ2222255.1"/>
    <property type="molecule type" value="Genomic_DNA"/>
</dbReference>
<name>A0ABV0SNX6_9TELE</name>
<gene>
    <name evidence="1" type="ORF">ILYODFUR_024269</name>
</gene>
<keyword evidence="2" id="KW-1185">Reference proteome</keyword>
<evidence type="ECO:0000313" key="1">
    <source>
        <dbReference type="EMBL" id="MEQ2222255.1"/>
    </source>
</evidence>
<comment type="caution">
    <text evidence="1">The sequence shown here is derived from an EMBL/GenBank/DDBJ whole genome shotgun (WGS) entry which is preliminary data.</text>
</comment>
<dbReference type="Proteomes" id="UP001482620">
    <property type="component" value="Unassembled WGS sequence"/>
</dbReference>
<proteinExistence type="predicted"/>
<protein>
    <submittedName>
        <fullName evidence="1">Uncharacterized protein</fullName>
    </submittedName>
</protein>
<evidence type="ECO:0000313" key="2">
    <source>
        <dbReference type="Proteomes" id="UP001482620"/>
    </source>
</evidence>
<organism evidence="1 2">
    <name type="scientific">Ilyodon furcidens</name>
    <name type="common">goldbreast splitfin</name>
    <dbReference type="NCBI Taxonomy" id="33524"/>
    <lineage>
        <taxon>Eukaryota</taxon>
        <taxon>Metazoa</taxon>
        <taxon>Chordata</taxon>
        <taxon>Craniata</taxon>
        <taxon>Vertebrata</taxon>
        <taxon>Euteleostomi</taxon>
        <taxon>Actinopterygii</taxon>
        <taxon>Neopterygii</taxon>
        <taxon>Teleostei</taxon>
        <taxon>Neoteleostei</taxon>
        <taxon>Acanthomorphata</taxon>
        <taxon>Ovalentaria</taxon>
        <taxon>Atherinomorphae</taxon>
        <taxon>Cyprinodontiformes</taxon>
        <taxon>Goodeidae</taxon>
        <taxon>Ilyodon</taxon>
    </lineage>
</organism>
<reference evidence="1 2" key="1">
    <citation type="submission" date="2021-06" db="EMBL/GenBank/DDBJ databases">
        <authorList>
            <person name="Palmer J.M."/>
        </authorList>
    </citation>
    <scope>NUCLEOTIDE SEQUENCE [LARGE SCALE GENOMIC DNA]</scope>
    <source>
        <strain evidence="2">if_2019</strain>
        <tissue evidence="1">Muscle</tissue>
    </source>
</reference>
<accession>A0ABV0SNX6</accession>